<comment type="catalytic activity">
    <reaction evidence="11">
        <text>Couples ATP hydrolysis with the unwinding of duplex DNA by translocating in the 3'-5' direction.</text>
        <dbReference type="EC" id="5.6.2.4"/>
    </reaction>
</comment>
<protein>
    <recommendedName>
        <fullName evidence="12">DNA 3'-5' helicase</fullName>
        <ecNumber evidence="12">5.6.2.4</ecNumber>
    </recommendedName>
</protein>
<evidence type="ECO:0000256" key="10">
    <source>
        <dbReference type="ARBA" id="ARBA00023235"/>
    </source>
</evidence>
<dbReference type="GO" id="GO:0033202">
    <property type="term" value="C:DNA helicase complex"/>
    <property type="evidence" value="ECO:0007669"/>
    <property type="project" value="TreeGrafter"/>
</dbReference>
<organism evidence="18 19">
    <name type="scientific">Ructibacterium gallinarum</name>
    <dbReference type="NCBI Taxonomy" id="2779355"/>
    <lineage>
        <taxon>Bacteria</taxon>
        <taxon>Bacillati</taxon>
        <taxon>Bacillota</taxon>
        <taxon>Clostridia</taxon>
        <taxon>Eubacteriales</taxon>
        <taxon>Oscillospiraceae</taxon>
        <taxon>Ructibacterium</taxon>
    </lineage>
</organism>
<dbReference type="InterPro" id="IPR027417">
    <property type="entry name" value="P-loop_NTPase"/>
</dbReference>
<keyword evidence="19" id="KW-1185">Reference proteome</keyword>
<dbReference type="InterPro" id="IPR014016">
    <property type="entry name" value="UvrD-like_ATP-bd"/>
</dbReference>
<evidence type="ECO:0000256" key="8">
    <source>
        <dbReference type="ARBA" id="ARBA00023125"/>
    </source>
</evidence>
<evidence type="ECO:0000256" key="1">
    <source>
        <dbReference type="ARBA" id="ARBA00022722"/>
    </source>
</evidence>
<dbReference type="GO" id="GO:0005524">
    <property type="term" value="F:ATP binding"/>
    <property type="evidence" value="ECO:0007669"/>
    <property type="project" value="UniProtKB-UniRule"/>
</dbReference>
<keyword evidence="10" id="KW-0413">Isomerase</keyword>
<evidence type="ECO:0000256" key="3">
    <source>
        <dbReference type="ARBA" id="ARBA00022763"/>
    </source>
</evidence>
<sequence>MAVQWTEEQLQAIEARGSSILVAAAAGSGKTAVLVERIIRRICDEKNPVRIDRLLVLTFTEAAASEMKRKIAQAIEQRLKQESNNQWLQEQSILVHSAHISTIHAFCKTILQNHVHETSLPAEFTIIDDTENEVLRNQALDQVLERYYKRIGKKEGFRDLAVGYGGIKNDENLRSTVLKLYNFAKSLARPEQWLRYAVQQYRNLKNTESLAGTVWEQLLLDYCRETAEDIATGLEEIWRLVEAEVPSDHKYFSYYKELREQFLEIFAPVLRGSANIIQVRRCCESYIIKKTPFKTGLEEELVTCINRIKTSMVTEPLKGLRAMLYNAEPERLEKMILCAPRIQTLKQLVRQTDRLHKTMKRERSALDFSDLEHEMLHLITDRKGCPTRTAEKLRNQFEEILVDEYQDTNNIQDTIFQSLSRNGKNIFMVGDLKQSIYKFRNADPSIFAEKYEKYSRGEGGICIRLFKNFRSRSTVIDSVNGIFGTIMTKKTGGLDYTREEYLTQGAAYPENAGNFETELLLTEAGKNHYAEDGEYANWSASRKEAVTVARRIRAMVAGCEIQVTDKQTGKLRPVRLGDITILARTKTDMAELEQVLQEYGIDAVSETGRSYLDSIEVMTVLSFLQIIDNPLQDIPLLAVLRSSMFDFSPDELAQIRLCAKGNYYTALCTAADLGNEKASAFLAVLNELREDAVCSGVDELIFKICYQLQYMALAGAMPGGKIRQANLQLLHQRGAEFEQGTLNGLFHFMAYIESLRENKKDMEAARNFADQKDTVSVTTIHKSKGLEYPVVILYGMQKEFNERDASRSVIWHEQAGLAMDYVDTRQRIRYHTLAKDLVRGKMIQDQRAEEMRLLYVAMTRAKEKLILSAAITERDQTWKEAVYCKNGVLPGFICRRRTMHNWVLAALLRHPSATQLREKADRIDILPDMGMDFGLKIQIVNHETNPMPLRVQEMAEMEKPVQEDKADWQEDLSLAQRLEYQYPHTELGCTPVKLSVSELKRRRMPEEHVPEIAGLSRAVLTEASDIGAAERGTITHYVMQHLDFHKTETEEQIRCQLDEMVQSGLIRLRQRQAVLEEGIFDFFRHPLGKRLANAERTEREFDFYMEIPAKEAQSGLSEEDGEEKVLLQGIADCFFYDKDGIVLIDYKTDRVTREEAKKRAQNYQLQMEYYARGLSQILKVPVKERYLYFLYCGFAVAM</sequence>
<keyword evidence="15" id="KW-0175">Coiled coil</keyword>
<dbReference type="Pfam" id="PF12705">
    <property type="entry name" value="PDDEXK_1"/>
    <property type="match status" value="1"/>
</dbReference>
<dbReference type="InterPro" id="IPR000212">
    <property type="entry name" value="DNA_helicase_UvrD/REP"/>
</dbReference>
<reference evidence="18" key="1">
    <citation type="submission" date="2020-10" db="EMBL/GenBank/DDBJ databases">
        <title>ChiBAC.</title>
        <authorList>
            <person name="Zenner C."/>
            <person name="Hitch T.C.A."/>
            <person name="Clavel T."/>
        </authorList>
    </citation>
    <scope>NUCLEOTIDE SEQUENCE</scope>
    <source>
        <strain evidence="18">DSM 107454</strain>
    </source>
</reference>
<dbReference type="InterPro" id="IPR038726">
    <property type="entry name" value="PDDEXK_AddAB-type"/>
</dbReference>
<dbReference type="PANTHER" id="PTHR11070:SF48">
    <property type="entry name" value="ATP-DEPENDENT HELICASE_NUCLEASE SUBUNIT A"/>
    <property type="match status" value="1"/>
</dbReference>
<dbReference type="Gene3D" id="3.90.320.10">
    <property type="match status" value="1"/>
</dbReference>
<accession>A0A9D5RB81</accession>
<keyword evidence="8" id="KW-0238">DNA-binding</keyword>
<proteinExistence type="predicted"/>
<dbReference type="PANTHER" id="PTHR11070">
    <property type="entry name" value="UVRD / RECB / PCRA DNA HELICASE FAMILY MEMBER"/>
    <property type="match status" value="1"/>
</dbReference>
<dbReference type="GO" id="GO:0006302">
    <property type="term" value="P:double-strand break repair"/>
    <property type="evidence" value="ECO:0007669"/>
    <property type="project" value="InterPro"/>
</dbReference>
<gene>
    <name evidence="18" type="primary">addA</name>
    <name evidence="18" type="ORF">INF28_04710</name>
</gene>
<dbReference type="GO" id="GO:0000725">
    <property type="term" value="P:recombinational repair"/>
    <property type="evidence" value="ECO:0007669"/>
    <property type="project" value="TreeGrafter"/>
</dbReference>
<keyword evidence="5 14" id="KW-0347">Helicase</keyword>
<evidence type="ECO:0000256" key="9">
    <source>
        <dbReference type="ARBA" id="ARBA00023204"/>
    </source>
</evidence>
<evidence type="ECO:0000256" key="15">
    <source>
        <dbReference type="SAM" id="Coils"/>
    </source>
</evidence>
<dbReference type="InterPro" id="IPR011335">
    <property type="entry name" value="Restrct_endonuc-II-like"/>
</dbReference>
<dbReference type="PROSITE" id="PS51217">
    <property type="entry name" value="UVRD_HELICASE_CTER"/>
    <property type="match status" value="1"/>
</dbReference>
<keyword evidence="3" id="KW-0227">DNA damage</keyword>
<dbReference type="GO" id="GO:0003677">
    <property type="term" value="F:DNA binding"/>
    <property type="evidence" value="ECO:0007669"/>
    <property type="project" value="UniProtKB-KW"/>
</dbReference>
<evidence type="ECO:0000259" key="17">
    <source>
        <dbReference type="PROSITE" id="PS51217"/>
    </source>
</evidence>
<keyword evidence="6" id="KW-0269">Exonuclease</keyword>
<dbReference type="Pfam" id="PF13361">
    <property type="entry name" value="UvrD_C"/>
    <property type="match status" value="1"/>
</dbReference>
<dbReference type="AlphaFoldDB" id="A0A9D5RB81"/>
<dbReference type="GO" id="GO:0043138">
    <property type="term" value="F:3'-5' DNA helicase activity"/>
    <property type="evidence" value="ECO:0007669"/>
    <property type="project" value="UniProtKB-EC"/>
</dbReference>
<evidence type="ECO:0000256" key="5">
    <source>
        <dbReference type="ARBA" id="ARBA00022806"/>
    </source>
</evidence>
<evidence type="ECO:0000313" key="19">
    <source>
        <dbReference type="Proteomes" id="UP000806542"/>
    </source>
</evidence>
<evidence type="ECO:0000259" key="16">
    <source>
        <dbReference type="PROSITE" id="PS51198"/>
    </source>
</evidence>
<evidence type="ECO:0000256" key="2">
    <source>
        <dbReference type="ARBA" id="ARBA00022741"/>
    </source>
</evidence>
<evidence type="ECO:0000256" key="4">
    <source>
        <dbReference type="ARBA" id="ARBA00022801"/>
    </source>
</evidence>
<dbReference type="Proteomes" id="UP000806542">
    <property type="component" value="Unassembled WGS sequence"/>
</dbReference>
<evidence type="ECO:0000256" key="14">
    <source>
        <dbReference type="PROSITE-ProRule" id="PRU00560"/>
    </source>
</evidence>
<keyword evidence="9" id="KW-0234">DNA repair</keyword>
<evidence type="ECO:0000256" key="11">
    <source>
        <dbReference type="ARBA" id="ARBA00034617"/>
    </source>
</evidence>
<evidence type="ECO:0000256" key="13">
    <source>
        <dbReference type="ARBA" id="ARBA00048988"/>
    </source>
</evidence>
<evidence type="ECO:0000256" key="12">
    <source>
        <dbReference type="ARBA" id="ARBA00034808"/>
    </source>
</evidence>
<dbReference type="SUPFAM" id="SSF52980">
    <property type="entry name" value="Restriction endonuclease-like"/>
    <property type="match status" value="1"/>
</dbReference>
<dbReference type="EMBL" id="JADCKB010000007">
    <property type="protein sequence ID" value="MBE5039763.1"/>
    <property type="molecule type" value="Genomic_DNA"/>
</dbReference>
<evidence type="ECO:0000256" key="7">
    <source>
        <dbReference type="ARBA" id="ARBA00022840"/>
    </source>
</evidence>
<feature type="binding site" evidence="14">
    <location>
        <begin position="24"/>
        <end position="31"/>
    </location>
    <ligand>
        <name>ATP</name>
        <dbReference type="ChEBI" id="CHEBI:30616"/>
    </ligand>
</feature>
<feature type="domain" description="UvrD-like helicase ATP-binding" evidence="16">
    <location>
        <begin position="3"/>
        <end position="472"/>
    </location>
</feature>
<comment type="catalytic activity">
    <reaction evidence="13">
        <text>ATP + H2O = ADP + phosphate + H(+)</text>
        <dbReference type="Rhea" id="RHEA:13065"/>
        <dbReference type="ChEBI" id="CHEBI:15377"/>
        <dbReference type="ChEBI" id="CHEBI:15378"/>
        <dbReference type="ChEBI" id="CHEBI:30616"/>
        <dbReference type="ChEBI" id="CHEBI:43474"/>
        <dbReference type="ChEBI" id="CHEBI:456216"/>
        <dbReference type="EC" id="5.6.2.4"/>
    </reaction>
</comment>
<keyword evidence="4 14" id="KW-0378">Hydrolase</keyword>
<dbReference type="InterPro" id="IPR014152">
    <property type="entry name" value="AddA"/>
</dbReference>
<dbReference type="Pfam" id="PF00580">
    <property type="entry name" value="UvrD-helicase"/>
    <property type="match status" value="1"/>
</dbReference>
<dbReference type="Gene3D" id="3.40.50.300">
    <property type="entry name" value="P-loop containing nucleotide triphosphate hydrolases"/>
    <property type="match status" value="4"/>
</dbReference>
<dbReference type="InterPro" id="IPR011604">
    <property type="entry name" value="PDDEXK-like_dom_sf"/>
</dbReference>
<comment type="caution">
    <text evidence="18">The sequence shown here is derived from an EMBL/GenBank/DDBJ whole genome shotgun (WGS) entry which is preliminary data.</text>
</comment>
<feature type="domain" description="UvrD-like helicase C-terminal" evidence="17">
    <location>
        <begin position="499"/>
        <end position="785"/>
    </location>
</feature>
<keyword evidence="1" id="KW-0540">Nuclease</keyword>
<dbReference type="GO" id="GO:0004527">
    <property type="term" value="F:exonuclease activity"/>
    <property type="evidence" value="ECO:0007669"/>
    <property type="project" value="UniProtKB-KW"/>
</dbReference>
<dbReference type="SUPFAM" id="SSF52540">
    <property type="entry name" value="P-loop containing nucleoside triphosphate hydrolases"/>
    <property type="match status" value="1"/>
</dbReference>
<dbReference type="NCBIfam" id="TIGR02785">
    <property type="entry name" value="addA_Gpos"/>
    <property type="match status" value="1"/>
</dbReference>
<name>A0A9D5RB81_9FIRM</name>
<dbReference type="RefSeq" id="WP_226392328.1">
    <property type="nucleotide sequence ID" value="NZ_JADCKB010000007.1"/>
</dbReference>
<evidence type="ECO:0000313" key="18">
    <source>
        <dbReference type="EMBL" id="MBE5039763.1"/>
    </source>
</evidence>
<keyword evidence="7 14" id="KW-0067">ATP-binding</keyword>
<keyword evidence="2 14" id="KW-0547">Nucleotide-binding</keyword>
<dbReference type="GO" id="GO:0005829">
    <property type="term" value="C:cytosol"/>
    <property type="evidence" value="ECO:0007669"/>
    <property type="project" value="TreeGrafter"/>
</dbReference>
<dbReference type="InterPro" id="IPR014017">
    <property type="entry name" value="DNA_helicase_UvrD-like_C"/>
</dbReference>
<feature type="coiled-coil region" evidence="15">
    <location>
        <begin position="57"/>
        <end position="84"/>
    </location>
</feature>
<evidence type="ECO:0000256" key="6">
    <source>
        <dbReference type="ARBA" id="ARBA00022839"/>
    </source>
</evidence>
<dbReference type="PROSITE" id="PS51198">
    <property type="entry name" value="UVRD_HELICASE_ATP_BIND"/>
    <property type="match status" value="1"/>
</dbReference>
<dbReference type="EC" id="5.6.2.4" evidence="12"/>